<reference evidence="1" key="1">
    <citation type="submission" date="2020-03" db="EMBL/GenBank/DDBJ databases">
        <title>The deep terrestrial virosphere.</title>
        <authorList>
            <person name="Holmfeldt K."/>
            <person name="Nilsson E."/>
            <person name="Simone D."/>
            <person name="Lopez-Fernandez M."/>
            <person name="Wu X."/>
            <person name="de Brujin I."/>
            <person name="Lundin D."/>
            <person name="Andersson A."/>
            <person name="Bertilsson S."/>
            <person name="Dopson M."/>
        </authorList>
    </citation>
    <scope>NUCLEOTIDE SEQUENCE</scope>
    <source>
        <strain evidence="1">TM448A02797</strain>
        <strain evidence="2">TM448B03261</strain>
    </source>
</reference>
<accession>A0A6H1ZYZ2</accession>
<proteinExistence type="predicted"/>
<organism evidence="1">
    <name type="scientific">viral metagenome</name>
    <dbReference type="NCBI Taxonomy" id="1070528"/>
    <lineage>
        <taxon>unclassified sequences</taxon>
        <taxon>metagenomes</taxon>
        <taxon>organismal metagenomes</taxon>
    </lineage>
</organism>
<protein>
    <submittedName>
        <fullName evidence="1">Uncharacterized protein</fullName>
    </submittedName>
</protein>
<dbReference type="EMBL" id="MT144348">
    <property type="protein sequence ID" value="QJA52537.1"/>
    <property type="molecule type" value="Genomic_DNA"/>
</dbReference>
<dbReference type="EMBL" id="MT145004">
    <property type="protein sequence ID" value="QJI02462.1"/>
    <property type="molecule type" value="Genomic_DNA"/>
</dbReference>
<sequence length="63" mass="7649">MITKEDFLKNTNEEELFSVFSSVIERIKENKGYYENSIYERFDYFPSDKEIGKAIKQTLKEWK</sequence>
<evidence type="ECO:0000313" key="1">
    <source>
        <dbReference type="EMBL" id="QJA52537.1"/>
    </source>
</evidence>
<evidence type="ECO:0000313" key="2">
    <source>
        <dbReference type="EMBL" id="QJI02462.1"/>
    </source>
</evidence>
<gene>
    <name evidence="1" type="ORF">TM448A02797_0004</name>
    <name evidence="2" type="ORF">TM448B03261_0001</name>
</gene>
<name>A0A6H1ZYZ2_9ZZZZ</name>
<dbReference type="AlphaFoldDB" id="A0A6H1ZYZ2"/>